<evidence type="ECO:0000256" key="4">
    <source>
        <dbReference type="ARBA" id="ARBA00022989"/>
    </source>
</evidence>
<dbReference type="PANTHER" id="PTHR43032:SF2">
    <property type="entry name" value="BLL0505 PROTEIN"/>
    <property type="match status" value="1"/>
</dbReference>
<accession>A0A852VP54</accession>
<evidence type="ECO:0000256" key="1">
    <source>
        <dbReference type="ARBA" id="ARBA00004651"/>
    </source>
</evidence>
<evidence type="ECO:0000256" key="2">
    <source>
        <dbReference type="ARBA" id="ARBA00022475"/>
    </source>
</evidence>
<feature type="transmembrane region" description="Helical" evidence="7">
    <location>
        <begin position="136"/>
        <end position="154"/>
    </location>
</feature>
<reference evidence="10 11" key="1">
    <citation type="submission" date="2020-07" db="EMBL/GenBank/DDBJ databases">
        <title>Sequencing the genomes of 1000 actinobacteria strains.</title>
        <authorList>
            <person name="Klenk H.-P."/>
        </authorList>
    </citation>
    <scope>NUCLEOTIDE SEQUENCE [LARGE SCALE GENOMIC DNA]</scope>
    <source>
        <strain evidence="10 11">DSM 26154</strain>
    </source>
</reference>
<proteinExistence type="predicted"/>
<feature type="domain" description="Cytochrome b561 bacterial/Ni-hydrogenase" evidence="9">
    <location>
        <begin position="127"/>
        <end position="352"/>
    </location>
</feature>
<dbReference type="InterPro" id="IPR000572">
    <property type="entry name" value="OxRdtase_Mopterin-bd_dom"/>
</dbReference>
<evidence type="ECO:0000256" key="6">
    <source>
        <dbReference type="SAM" id="MobiDB-lite"/>
    </source>
</evidence>
<dbReference type="GO" id="GO:0009055">
    <property type="term" value="F:electron transfer activity"/>
    <property type="evidence" value="ECO:0007669"/>
    <property type="project" value="InterPro"/>
</dbReference>
<dbReference type="PANTHER" id="PTHR43032">
    <property type="entry name" value="PROTEIN-METHIONINE-SULFOXIDE REDUCTASE"/>
    <property type="match status" value="1"/>
</dbReference>
<dbReference type="InterPro" id="IPR011577">
    <property type="entry name" value="Cyt_b561_bac/Ni-Hgenase"/>
</dbReference>
<organism evidence="10 11">
    <name type="scientific">Janibacter cremeus</name>
    <dbReference type="NCBI Taxonomy" id="1285192"/>
    <lineage>
        <taxon>Bacteria</taxon>
        <taxon>Bacillati</taxon>
        <taxon>Actinomycetota</taxon>
        <taxon>Actinomycetes</taxon>
        <taxon>Micrococcales</taxon>
        <taxon>Intrasporangiaceae</taxon>
        <taxon>Janibacter</taxon>
    </lineage>
</organism>
<evidence type="ECO:0000256" key="7">
    <source>
        <dbReference type="SAM" id="Phobius"/>
    </source>
</evidence>
<dbReference type="AlphaFoldDB" id="A0A852VP54"/>
<feature type="transmembrane region" description="Helical" evidence="7">
    <location>
        <begin position="364"/>
        <end position="381"/>
    </location>
</feature>
<feature type="transmembrane region" description="Helical" evidence="7">
    <location>
        <begin position="211"/>
        <end position="231"/>
    </location>
</feature>
<feature type="domain" description="Oxidoreductase molybdopterin-binding" evidence="8">
    <location>
        <begin position="445"/>
        <end position="584"/>
    </location>
</feature>
<dbReference type="InterPro" id="IPR036374">
    <property type="entry name" value="OxRdtase_Mopterin-bd_sf"/>
</dbReference>
<gene>
    <name evidence="10" type="ORF">BJY20_000870</name>
</gene>
<dbReference type="RefSeq" id="WP_185990410.1">
    <property type="nucleotide sequence ID" value="NZ_JACCAE010000001.1"/>
</dbReference>
<dbReference type="SUPFAM" id="SSF81342">
    <property type="entry name" value="Transmembrane di-heme cytochromes"/>
    <property type="match status" value="1"/>
</dbReference>
<dbReference type="Gene3D" id="3.90.420.10">
    <property type="entry name" value="Oxidoreductase, molybdopterin-binding domain"/>
    <property type="match status" value="1"/>
</dbReference>
<evidence type="ECO:0000256" key="3">
    <source>
        <dbReference type="ARBA" id="ARBA00022692"/>
    </source>
</evidence>
<evidence type="ECO:0000313" key="11">
    <source>
        <dbReference type="Proteomes" id="UP000554054"/>
    </source>
</evidence>
<dbReference type="EMBL" id="JACCAE010000001">
    <property type="protein sequence ID" value="NYF97478.1"/>
    <property type="molecule type" value="Genomic_DNA"/>
</dbReference>
<evidence type="ECO:0000313" key="10">
    <source>
        <dbReference type="EMBL" id="NYF97478.1"/>
    </source>
</evidence>
<comment type="caution">
    <text evidence="10">The sequence shown here is derived from an EMBL/GenBank/DDBJ whole genome shotgun (WGS) entry which is preliminary data.</text>
</comment>
<dbReference type="Pfam" id="PF01292">
    <property type="entry name" value="Ni_hydr_CYTB"/>
    <property type="match status" value="1"/>
</dbReference>
<keyword evidence="3 7" id="KW-0812">Transmembrane</keyword>
<dbReference type="GO" id="GO:0022904">
    <property type="term" value="P:respiratory electron transport chain"/>
    <property type="evidence" value="ECO:0007669"/>
    <property type="project" value="InterPro"/>
</dbReference>
<name>A0A852VP54_9MICO</name>
<dbReference type="Gene3D" id="1.20.950.20">
    <property type="entry name" value="Transmembrane di-heme cytochromes, Chain C"/>
    <property type="match status" value="1"/>
</dbReference>
<dbReference type="GO" id="GO:0005886">
    <property type="term" value="C:plasma membrane"/>
    <property type="evidence" value="ECO:0007669"/>
    <property type="project" value="UniProtKB-SubCell"/>
</dbReference>
<protein>
    <submittedName>
        <fullName evidence="10">DMSO/TMAO reductase YedYZ molybdopterin-dependent catalytic subunit</fullName>
    </submittedName>
</protein>
<feature type="compositionally biased region" description="Polar residues" evidence="6">
    <location>
        <begin position="1"/>
        <end position="13"/>
    </location>
</feature>
<dbReference type="Pfam" id="PF00174">
    <property type="entry name" value="Oxidored_molyb"/>
    <property type="match status" value="1"/>
</dbReference>
<dbReference type="Proteomes" id="UP000554054">
    <property type="component" value="Unassembled WGS sequence"/>
</dbReference>
<sequence length="609" mass="67884">MSASSGPQSERPTSASEGASPSAEPLAATSAGASGTVDPLRATLTKGEENVDLAEWAGGLPQVGGTAPHVRVGHHWFNLLWLLPIGVLLLLGGIAGAQGLRTLEPVEDFIARWPGTAMDPTPPDQGFPWWLRWQHFFNLFFMMLIIRSGVQVLADHPRLYWNRHSTPDTEWFRFQKPVPKDRVWTAKEDSVRLPGWLGIPGIRHSIGLARWWHFAFDSLWLVNGIVFYILLFSTPQWQRIVPTSWGVIPNAASTALQYMSLDFPANEGWIAYNGLQLLAYFFTVFIAAPLALVTGLMQSPAINNRFRSAGRVLNRQAARSIHYLVLVWILIFIVIHTTMVYITGFLENLNHITTGQDSTAWSGLILYAAWMAIVIAVWLAASPATLKYPRVVQRAGRVMVGPLKGVLEHLDPRPGEYTEKDISPHLWPNGRMPDSAEYAALEANDFRDYRLRIDGLVTRPVELSLADLKGMAYQEQITQHFCIQGWSGVAKWGGVPMRDLMDLVGPLPEAQYVAFYALSSGGPDGGTYYDVHSIEAMHHELTLLAYDMNGETLSVLHGAPLRLRNEVEVGFKMVKWIGAIEFIADFDELGNGQGGYNEDHEFFGYRDPI</sequence>
<feature type="transmembrane region" description="Helical" evidence="7">
    <location>
        <begin position="79"/>
        <end position="100"/>
    </location>
</feature>
<evidence type="ECO:0000259" key="9">
    <source>
        <dbReference type="Pfam" id="PF01292"/>
    </source>
</evidence>
<keyword evidence="2" id="KW-1003">Cell membrane</keyword>
<evidence type="ECO:0000259" key="8">
    <source>
        <dbReference type="Pfam" id="PF00174"/>
    </source>
</evidence>
<dbReference type="InterPro" id="IPR016174">
    <property type="entry name" value="Di-haem_cyt_TM"/>
</dbReference>
<feature type="compositionally biased region" description="Low complexity" evidence="6">
    <location>
        <begin position="14"/>
        <end position="28"/>
    </location>
</feature>
<keyword evidence="5 7" id="KW-0472">Membrane</keyword>
<keyword evidence="11" id="KW-1185">Reference proteome</keyword>
<evidence type="ECO:0000256" key="5">
    <source>
        <dbReference type="ARBA" id="ARBA00023136"/>
    </source>
</evidence>
<keyword evidence="4 7" id="KW-1133">Transmembrane helix</keyword>
<feature type="transmembrane region" description="Helical" evidence="7">
    <location>
        <begin position="277"/>
        <end position="302"/>
    </location>
</feature>
<dbReference type="SUPFAM" id="SSF56524">
    <property type="entry name" value="Oxidoreductase molybdopterin-binding domain"/>
    <property type="match status" value="1"/>
</dbReference>
<feature type="region of interest" description="Disordered" evidence="6">
    <location>
        <begin position="1"/>
        <end position="38"/>
    </location>
</feature>
<comment type="subcellular location">
    <subcellularLocation>
        <location evidence="1">Cell membrane</location>
        <topology evidence="1">Multi-pass membrane protein</topology>
    </subcellularLocation>
</comment>
<feature type="transmembrane region" description="Helical" evidence="7">
    <location>
        <begin position="323"/>
        <end position="344"/>
    </location>
</feature>